<evidence type="ECO:0000313" key="4">
    <source>
        <dbReference type="Proteomes" id="UP001597237"/>
    </source>
</evidence>
<evidence type="ECO:0000256" key="2">
    <source>
        <dbReference type="SAM" id="SignalP"/>
    </source>
</evidence>
<dbReference type="EMBL" id="JBHUEY010000001">
    <property type="protein sequence ID" value="MFD1784030.1"/>
    <property type="molecule type" value="Genomic_DNA"/>
</dbReference>
<proteinExistence type="predicted"/>
<name>A0ABW4N478_9CAUL</name>
<gene>
    <name evidence="3" type="ORF">ACFSC0_11545</name>
</gene>
<feature type="signal peptide" evidence="2">
    <location>
        <begin position="1"/>
        <end position="19"/>
    </location>
</feature>
<dbReference type="RefSeq" id="WP_377282782.1">
    <property type="nucleotide sequence ID" value="NZ_JBHRSI010000008.1"/>
</dbReference>
<organism evidence="3 4">
    <name type="scientific">Phenylobacterium terrae</name>
    <dbReference type="NCBI Taxonomy" id="2665495"/>
    <lineage>
        <taxon>Bacteria</taxon>
        <taxon>Pseudomonadati</taxon>
        <taxon>Pseudomonadota</taxon>
        <taxon>Alphaproteobacteria</taxon>
        <taxon>Caulobacterales</taxon>
        <taxon>Caulobacteraceae</taxon>
        <taxon>Phenylobacterium</taxon>
    </lineage>
</organism>
<evidence type="ECO:0000313" key="3">
    <source>
        <dbReference type="EMBL" id="MFD1784030.1"/>
    </source>
</evidence>
<dbReference type="Proteomes" id="UP001597237">
    <property type="component" value="Unassembled WGS sequence"/>
</dbReference>
<feature type="region of interest" description="Disordered" evidence="1">
    <location>
        <begin position="79"/>
        <end position="106"/>
    </location>
</feature>
<evidence type="ECO:0000256" key="1">
    <source>
        <dbReference type="SAM" id="MobiDB-lite"/>
    </source>
</evidence>
<comment type="caution">
    <text evidence="3">The sequence shown here is derived from an EMBL/GenBank/DDBJ whole genome shotgun (WGS) entry which is preliminary data.</text>
</comment>
<accession>A0ABW4N478</accession>
<reference evidence="4" key="1">
    <citation type="journal article" date="2019" name="Int. J. Syst. Evol. Microbiol.">
        <title>The Global Catalogue of Microorganisms (GCM) 10K type strain sequencing project: providing services to taxonomists for standard genome sequencing and annotation.</title>
        <authorList>
            <consortium name="The Broad Institute Genomics Platform"/>
            <consortium name="The Broad Institute Genome Sequencing Center for Infectious Disease"/>
            <person name="Wu L."/>
            <person name="Ma J."/>
        </authorList>
    </citation>
    <scope>NUCLEOTIDE SEQUENCE [LARGE SCALE GENOMIC DNA]</scope>
    <source>
        <strain evidence="4">DFY28</strain>
    </source>
</reference>
<feature type="chain" id="PRO_5047226911" evidence="2">
    <location>
        <begin position="20"/>
        <end position="106"/>
    </location>
</feature>
<keyword evidence="4" id="KW-1185">Reference proteome</keyword>
<keyword evidence="2" id="KW-0732">Signal</keyword>
<protein>
    <submittedName>
        <fullName evidence="3">Uncharacterized protein</fullName>
    </submittedName>
</protein>
<sequence length="106" mass="11377">MRTLLTAAALLALSTPALAGTLEEVTTKGIVLNIQGMDIEVDYTPDGKFTAMDGQITGEWRIDGDKLCTKSSIQPEESCTEYPKDKKSGDTFEVQGAQGPVGIRIK</sequence>